<dbReference type="Gene3D" id="3.40.470.10">
    <property type="entry name" value="Uracil-DNA glycosylase-like domain"/>
    <property type="match status" value="1"/>
</dbReference>
<dbReference type="GO" id="GO:0006302">
    <property type="term" value="P:double-strand break repair"/>
    <property type="evidence" value="ECO:0007669"/>
    <property type="project" value="TreeGrafter"/>
</dbReference>
<name>A0A0F9HIX4_9ZZZZ</name>
<dbReference type="PRINTS" id="PR00868">
    <property type="entry name" value="DNAPOLI"/>
</dbReference>
<dbReference type="SMART" id="SM00986">
    <property type="entry name" value="UDG"/>
    <property type="match status" value="1"/>
</dbReference>
<feature type="non-terminal residue" evidence="4">
    <location>
        <position position="1"/>
    </location>
</feature>
<dbReference type="InterPro" id="IPR036895">
    <property type="entry name" value="Uracil-DNA_glycosylase-like_sf"/>
</dbReference>
<dbReference type="SMART" id="SM00482">
    <property type="entry name" value="POLAc"/>
    <property type="match status" value="1"/>
</dbReference>
<protein>
    <recommendedName>
        <fullName evidence="5">Uracil-DNA glycosylase-like domain-containing protein</fullName>
    </recommendedName>
</protein>
<dbReference type="InterPro" id="IPR036397">
    <property type="entry name" value="RNaseH_sf"/>
</dbReference>
<dbReference type="SUPFAM" id="SSF52141">
    <property type="entry name" value="Uracil-DNA glycosylase-like"/>
    <property type="match status" value="1"/>
</dbReference>
<dbReference type="SUPFAM" id="SSF56672">
    <property type="entry name" value="DNA/RNA polymerases"/>
    <property type="match status" value="1"/>
</dbReference>
<dbReference type="GO" id="GO:0006261">
    <property type="term" value="P:DNA-templated DNA replication"/>
    <property type="evidence" value="ECO:0007669"/>
    <property type="project" value="InterPro"/>
</dbReference>
<evidence type="ECO:0000256" key="1">
    <source>
        <dbReference type="ARBA" id="ARBA00022705"/>
    </source>
</evidence>
<dbReference type="GO" id="GO:0003677">
    <property type="term" value="F:DNA binding"/>
    <property type="evidence" value="ECO:0007669"/>
    <property type="project" value="InterPro"/>
</dbReference>
<organism evidence="4">
    <name type="scientific">marine sediment metagenome</name>
    <dbReference type="NCBI Taxonomy" id="412755"/>
    <lineage>
        <taxon>unclassified sequences</taxon>
        <taxon>metagenomes</taxon>
        <taxon>ecological metagenomes</taxon>
    </lineage>
</organism>
<keyword evidence="1" id="KW-0235">DNA replication</keyword>
<evidence type="ECO:0000259" key="2">
    <source>
        <dbReference type="SMART" id="SM00482"/>
    </source>
</evidence>
<dbReference type="Gene3D" id="3.30.70.370">
    <property type="match status" value="2"/>
</dbReference>
<dbReference type="Gene3D" id="1.20.1060.10">
    <property type="entry name" value="Taq DNA Polymerase, Chain T, domain 4"/>
    <property type="match status" value="1"/>
</dbReference>
<dbReference type="PANTHER" id="PTHR10133">
    <property type="entry name" value="DNA POLYMERASE I"/>
    <property type="match status" value="1"/>
</dbReference>
<accession>A0A0F9HIX4</accession>
<dbReference type="GO" id="GO:0003887">
    <property type="term" value="F:DNA-directed DNA polymerase activity"/>
    <property type="evidence" value="ECO:0007669"/>
    <property type="project" value="InterPro"/>
</dbReference>
<dbReference type="AlphaFoldDB" id="A0A0F9HIX4"/>
<dbReference type="InterPro" id="IPR002298">
    <property type="entry name" value="DNA_polymerase_A"/>
</dbReference>
<dbReference type="InterPro" id="IPR043502">
    <property type="entry name" value="DNA/RNA_pol_sf"/>
</dbReference>
<evidence type="ECO:0000313" key="4">
    <source>
        <dbReference type="EMBL" id="KKM15351.1"/>
    </source>
</evidence>
<sequence>VSGEGQLGILGIGEGPGKNEDKKGIQFIGEAGRLWQKYLDPHGIDIHRDMHLDNGVQCRPPGNRKPTSQEVSYCRNRVRNNINQLRPKFIWLLGETAVRSFYGTRFRNLTIARWHRLCIPDQQTGAWVIPLYHPSFALRANKDKNKVAMFERDLEFAVSCLNLPPPQFTDPASLVTVVTDYNQIIEWLDWLLECAEQYQFAAAIDFETSNLKPMYSSAQKIWTCSIATSGTQSVSFPISYTGHLMHEQERHVLQKLSRVMGHPNILKVAHNLPFEDLWTNGIMGVSVNGWHWCTMNGAHVLDCRKMYSGLKFQAYIKYGVEGYDKETAPLMTKFHEGTDINMLDTLPLEKLLRYGGVDSLISMWLYMDQHPVLTNPEDPISGAWTLTMGGLIALSHATVLGIEMDQLYYMEATRSLQDRMDELLTKIIRGKVAIEFRKITGKPLKVVNKDFSAGDLRVVLYDILGVSKVKTTATGLKSVDAEVVESIDDPWAKDLTEWRKMYKILNTYMAQFIREISPHGRMHPFFPMHTARTFRGSSTNPNFHNIPNRDEEAKAITRKGIMPSHGRRIAAVDFGSQEVRVAAILSQDAKLMWYCSQDDSDIHMDVTSRIWAADIDLITTLIRFHSKSGFVFAEIYGSFYVNCAVFLWEVSADLELKDGISLRQHLLNQGIISGPANAKAKYKIKGKMQTISRHLYQFIDHVKQIEKWFWGEFPGLREWQTRMVKEYQQTGGIEMPFGYVRNDLLNNNKIFNGAIQGTAFHILIWCYIELHKYCQTKWRTDQLGQIHDEIVYDMADGEIQPVLNTTEDVMTTQVRERYDWINVPLVIEPEVTDIDVGWYYKKPMIKENDVWVYKPVTAQ</sequence>
<dbReference type="Gene3D" id="1.10.150.20">
    <property type="entry name" value="5' to 3' exonuclease, C-terminal subdomain"/>
    <property type="match status" value="2"/>
</dbReference>
<dbReference type="Gene3D" id="3.30.420.10">
    <property type="entry name" value="Ribonuclease H-like superfamily/Ribonuclease H"/>
    <property type="match status" value="1"/>
</dbReference>
<dbReference type="SMART" id="SM00987">
    <property type="entry name" value="UreE_C"/>
    <property type="match status" value="1"/>
</dbReference>
<gene>
    <name evidence="4" type="ORF">LCGC14_1696940</name>
</gene>
<dbReference type="SUPFAM" id="SSF53098">
    <property type="entry name" value="Ribonuclease H-like"/>
    <property type="match status" value="1"/>
</dbReference>
<comment type="caution">
    <text evidence="4">The sequence shown here is derived from an EMBL/GenBank/DDBJ whole genome shotgun (WGS) entry which is preliminary data.</text>
</comment>
<feature type="domain" description="Uracil-DNA glycosylase-like" evidence="3">
    <location>
        <begin position="2"/>
        <end position="154"/>
    </location>
</feature>
<feature type="domain" description="DNA-directed DNA polymerase family A palm" evidence="2">
    <location>
        <begin position="558"/>
        <end position="798"/>
    </location>
</feature>
<evidence type="ECO:0000259" key="3">
    <source>
        <dbReference type="SMART" id="SM00986"/>
    </source>
</evidence>
<dbReference type="PANTHER" id="PTHR10133:SF27">
    <property type="entry name" value="DNA POLYMERASE NU"/>
    <property type="match status" value="1"/>
</dbReference>
<dbReference type="InterPro" id="IPR005122">
    <property type="entry name" value="Uracil-DNA_glycosylase-like"/>
</dbReference>
<evidence type="ECO:0008006" key="5">
    <source>
        <dbReference type="Google" id="ProtNLM"/>
    </source>
</evidence>
<proteinExistence type="predicted"/>
<dbReference type="CDD" id="cd10030">
    <property type="entry name" value="UDG-F4_TTUDGA_SPO1dp_like"/>
    <property type="match status" value="1"/>
</dbReference>
<dbReference type="InterPro" id="IPR001098">
    <property type="entry name" value="DNA-dir_DNA_pol_A_palm_dom"/>
</dbReference>
<dbReference type="InterPro" id="IPR012337">
    <property type="entry name" value="RNaseH-like_sf"/>
</dbReference>
<reference evidence="4" key="1">
    <citation type="journal article" date="2015" name="Nature">
        <title>Complex archaea that bridge the gap between prokaryotes and eukaryotes.</title>
        <authorList>
            <person name="Spang A."/>
            <person name="Saw J.H."/>
            <person name="Jorgensen S.L."/>
            <person name="Zaremba-Niedzwiedzka K."/>
            <person name="Martijn J."/>
            <person name="Lind A.E."/>
            <person name="van Eijk R."/>
            <person name="Schleper C."/>
            <person name="Guy L."/>
            <person name="Ettema T.J."/>
        </authorList>
    </citation>
    <scope>NUCLEOTIDE SEQUENCE</scope>
</reference>
<dbReference type="Pfam" id="PF00476">
    <property type="entry name" value="DNA_pol_A"/>
    <property type="match status" value="2"/>
</dbReference>
<dbReference type="Pfam" id="PF03167">
    <property type="entry name" value="UDG"/>
    <property type="match status" value="1"/>
</dbReference>
<dbReference type="EMBL" id="LAZR01014928">
    <property type="protein sequence ID" value="KKM15351.1"/>
    <property type="molecule type" value="Genomic_DNA"/>
</dbReference>